<accession>A0ABN1Q576</accession>
<keyword evidence="4" id="KW-1185">Reference proteome</keyword>
<feature type="transmembrane region" description="Helical" evidence="2">
    <location>
        <begin position="12"/>
        <end position="35"/>
    </location>
</feature>
<sequence length="428" mass="46155">MLSLRARHRLRVEMWIVPLLCVLAAILLSLITVAIDRAVGDRLIPISITGKPDAVSAILGTIASAMVTLTTLVLTVTTVAVQLAMGQFSPRIVRALLQDRAGQLAYGLFAATFTFAMLALREVDAIGDGTVPGLTVLVAYLLMLGSIAALFLYIHHAGDSLRAAGLIDLVGDDLHEQIDRLYPSDEVVSIPPDLVVSPEPGIVVQLDYPALVAAAQEADSVLELVPMMGDFVPAGAPLFRIHGHPVRLDREYLADLVVLAAERTHSDDPAYGFRKLVDIAERGIATPFNDPTTAVMVIDRLHDSLRQLATRTFPTGRHRDAAGDVRLIERVFSWEGYVRLVFDELRLAGAASPQIPRRLFAALTDLKTVAPLDRQPPLDRQIDLLTAAVKHQFDDGPDQDAALTPDQQGIGSGPDLEPQAPVTVADSA</sequence>
<dbReference type="Proteomes" id="UP001500542">
    <property type="component" value="Unassembled WGS sequence"/>
</dbReference>
<comment type="caution">
    <text evidence="3">The sequence shown here is derived from an EMBL/GenBank/DDBJ whole genome shotgun (WGS) entry which is preliminary data.</text>
</comment>
<proteinExistence type="predicted"/>
<keyword evidence="2" id="KW-0812">Transmembrane</keyword>
<feature type="transmembrane region" description="Helical" evidence="2">
    <location>
        <begin position="55"/>
        <end position="83"/>
    </location>
</feature>
<keyword evidence="2" id="KW-1133">Transmembrane helix</keyword>
<reference evidence="3 4" key="1">
    <citation type="journal article" date="2019" name="Int. J. Syst. Evol. Microbiol.">
        <title>The Global Catalogue of Microorganisms (GCM) 10K type strain sequencing project: providing services to taxonomists for standard genome sequencing and annotation.</title>
        <authorList>
            <consortium name="The Broad Institute Genomics Platform"/>
            <consortium name="The Broad Institute Genome Sequencing Center for Infectious Disease"/>
            <person name="Wu L."/>
            <person name="Ma J."/>
        </authorList>
    </citation>
    <scope>NUCLEOTIDE SEQUENCE [LARGE SCALE GENOMIC DNA]</scope>
    <source>
        <strain evidence="3 4">JCM 10977</strain>
    </source>
</reference>
<evidence type="ECO:0000256" key="2">
    <source>
        <dbReference type="SAM" id="Phobius"/>
    </source>
</evidence>
<keyword evidence="2" id="KW-0472">Membrane</keyword>
<evidence type="ECO:0000313" key="4">
    <source>
        <dbReference type="Proteomes" id="UP001500542"/>
    </source>
</evidence>
<feature type="region of interest" description="Disordered" evidence="1">
    <location>
        <begin position="394"/>
        <end position="428"/>
    </location>
</feature>
<protein>
    <submittedName>
        <fullName evidence="3">DUF2254 domain-containing protein</fullName>
    </submittedName>
</protein>
<feature type="transmembrane region" description="Helical" evidence="2">
    <location>
        <begin position="104"/>
        <end position="121"/>
    </location>
</feature>
<dbReference type="InterPro" id="IPR018723">
    <property type="entry name" value="DUF2254_membrane"/>
</dbReference>
<gene>
    <name evidence="3" type="ORF">GCM10009554_26090</name>
</gene>
<evidence type="ECO:0000256" key="1">
    <source>
        <dbReference type="SAM" id="MobiDB-lite"/>
    </source>
</evidence>
<dbReference type="RefSeq" id="WP_343968446.1">
    <property type="nucleotide sequence ID" value="NZ_BAAAHK010000006.1"/>
</dbReference>
<dbReference type="Pfam" id="PF10011">
    <property type="entry name" value="DUF2254"/>
    <property type="match status" value="1"/>
</dbReference>
<evidence type="ECO:0000313" key="3">
    <source>
        <dbReference type="EMBL" id="GAA0937674.1"/>
    </source>
</evidence>
<organism evidence="3 4">
    <name type="scientific">Kribbella koreensis</name>
    <dbReference type="NCBI Taxonomy" id="57909"/>
    <lineage>
        <taxon>Bacteria</taxon>
        <taxon>Bacillati</taxon>
        <taxon>Actinomycetota</taxon>
        <taxon>Actinomycetes</taxon>
        <taxon>Propionibacteriales</taxon>
        <taxon>Kribbellaceae</taxon>
        <taxon>Kribbella</taxon>
    </lineage>
</organism>
<dbReference type="EMBL" id="BAAAHK010000006">
    <property type="protein sequence ID" value="GAA0937674.1"/>
    <property type="molecule type" value="Genomic_DNA"/>
</dbReference>
<name>A0ABN1Q576_9ACTN</name>
<feature type="transmembrane region" description="Helical" evidence="2">
    <location>
        <begin position="133"/>
        <end position="154"/>
    </location>
</feature>